<comment type="similarity">
    <text evidence="1">Belongs to the short-chain dehydrogenases/reductases (SDR) family.</text>
</comment>
<organism evidence="2 3">
    <name type="scientific">Cognaticolwellia beringensis</name>
    <dbReference type="NCBI Taxonomy" id="1967665"/>
    <lineage>
        <taxon>Bacteria</taxon>
        <taxon>Pseudomonadati</taxon>
        <taxon>Pseudomonadota</taxon>
        <taxon>Gammaproteobacteria</taxon>
        <taxon>Alteromonadales</taxon>
        <taxon>Colwelliaceae</taxon>
        <taxon>Cognaticolwellia</taxon>
    </lineage>
</organism>
<dbReference type="PANTHER" id="PTHR42760">
    <property type="entry name" value="SHORT-CHAIN DEHYDROGENASES/REDUCTASES FAMILY MEMBER"/>
    <property type="match status" value="1"/>
</dbReference>
<dbReference type="NCBIfam" id="NF005893">
    <property type="entry name" value="PRK07856.1"/>
    <property type="match status" value="1"/>
</dbReference>
<evidence type="ECO:0000256" key="1">
    <source>
        <dbReference type="ARBA" id="ARBA00006484"/>
    </source>
</evidence>
<dbReference type="PRINTS" id="PR00080">
    <property type="entry name" value="SDRFAMILY"/>
</dbReference>
<dbReference type="GO" id="GO:0016616">
    <property type="term" value="F:oxidoreductase activity, acting on the CH-OH group of donors, NAD or NADP as acceptor"/>
    <property type="evidence" value="ECO:0007669"/>
    <property type="project" value="TreeGrafter"/>
</dbReference>
<dbReference type="SUPFAM" id="SSF51735">
    <property type="entry name" value="NAD(P)-binding Rossmann-fold domains"/>
    <property type="match status" value="1"/>
</dbReference>
<dbReference type="InterPro" id="IPR020904">
    <property type="entry name" value="Sc_DH/Rdtase_CS"/>
</dbReference>
<dbReference type="PRINTS" id="PR00081">
    <property type="entry name" value="GDHRDH"/>
</dbReference>
<gene>
    <name evidence="2" type="ORF">B5D82_11040</name>
</gene>
<dbReference type="Gene3D" id="3.40.50.720">
    <property type="entry name" value="NAD(P)-binding Rossmann-like Domain"/>
    <property type="match status" value="1"/>
</dbReference>
<evidence type="ECO:0000313" key="3">
    <source>
        <dbReference type="Proteomes" id="UP000202259"/>
    </source>
</evidence>
<proteinExistence type="inferred from homology"/>
<dbReference type="CDD" id="cd05233">
    <property type="entry name" value="SDR_c"/>
    <property type="match status" value="1"/>
</dbReference>
<dbReference type="Pfam" id="PF13561">
    <property type="entry name" value="adh_short_C2"/>
    <property type="match status" value="1"/>
</dbReference>
<sequence length="261" mass="26932">MHPSDKYKDKVVLITGGTKGIGLGIANGFLSAGAEVVVCGRQAVEALPQVTVEGEVKKAHFIQADVKDIESTAAMFAAIVEKYGRLDVLINNAGGSPFALADKASPRFHEAILKLNLIAPLNVAQQANEIMQANNGGSIIFISSISAMRASPGTAAYGAAKAGVLSLVKSLAVEWAPKVRTMAVSPGLVKTENSHLHYGDDAGIAAVSATIPAGRMADPEDIANACIFLASPEASYASGCNLLINGGGEMPAFLNASEENK</sequence>
<protein>
    <submittedName>
        <fullName evidence="2">Short chain dehydrogenase</fullName>
    </submittedName>
</protein>
<dbReference type="EMBL" id="CP020465">
    <property type="protein sequence ID" value="ASP48247.1"/>
    <property type="molecule type" value="Genomic_DNA"/>
</dbReference>
<dbReference type="InterPro" id="IPR036291">
    <property type="entry name" value="NAD(P)-bd_dom_sf"/>
</dbReference>
<accession>A0A222G8P5</accession>
<dbReference type="PROSITE" id="PS00061">
    <property type="entry name" value="ADH_SHORT"/>
    <property type="match status" value="1"/>
</dbReference>
<dbReference type="RefSeq" id="WP_081151540.1">
    <property type="nucleotide sequence ID" value="NZ_CP020465.1"/>
</dbReference>
<name>A0A222G8P5_9GAMM</name>
<dbReference type="FunFam" id="3.40.50.720:FF:000084">
    <property type="entry name" value="Short-chain dehydrogenase reductase"/>
    <property type="match status" value="1"/>
</dbReference>
<evidence type="ECO:0000313" key="2">
    <source>
        <dbReference type="EMBL" id="ASP48247.1"/>
    </source>
</evidence>
<dbReference type="InterPro" id="IPR002347">
    <property type="entry name" value="SDR_fam"/>
</dbReference>
<dbReference type="Proteomes" id="UP000202259">
    <property type="component" value="Chromosome"/>
</dbReference>
<reference evidence="2 3" key="1">
    <citation type="submission" date="2017-08" db="EMBL/GenBank/DDBJ databases">
        <title>Complete genome of Colwellia sp. NB097-1, a psychrophile bacterium ioslated from Bering Sea.</title>
        <authorList>
            <person name="Chen X."/>
        </authorList>
    </citation>
    <scope>NUCLEOTIDE SEQUENCE [LARGE SCALE GENOMIC DNA]</scope>
    <source>
        <strain evidence="2 3">NB097-1</strain>
    </source>
</reference>
<dbReference type="AlphaFoldDB" id="A0A222G8P5"/>
<keyword evidence="3" id="KW-1185">Reference proteome</keyword>
<dbReference type="KEGG" id="cber:B5D82_11040"/>
<dbReference type="OrthoDB" id="9806974at2"/>